<accession>A0ABD0RSL3</accession>
<evidence type="ECO:0000313" key="2">
    <source>
        <dbReference type="Proteomes" id="UP001529510"/>
    </source>
</evidence>
<keyword evidence="2" id="KW-1185">Reference proteome</keyword>
<name>A0ABD0RSL3_CIRMR</name>
<reference evidence="1 2" key="1">
    <citation type="submission" date="2024-05" db="EMBL/GenBank/DDBJ databases">
        <title>Genome sequencing and assembly of Indian major carp, Cirrhinus mrigala (Hamilton, 1822).</title>
        <authorList>
            <person name="Mohindra V."/>
            <person name="Chowdhury L.M."/>
            <person name="Lal K."/>
            <person name="Jena J.K."/>
        </authorList>
    </citation>
    <scope>NUCLEOTIDE SEQUENCE [LARGE SCALE GENOMIC DNA]</scope>
    <source>
        <strain evidence="1">CM1030</strain>
        <tissue evidence="1">Blood</tissue>
    </source>
</reference>
<evidence type="ECO:0000313" key="1">
    <source>
        <dbReference type="EMBL" id="KAL0201524.1"/>
    </source>
</evidence>
<sequence>TYCESKHSFIPVGDCTTSDSNCSVQPIDSALHCFCADVIASTHSGFIRSDPYFFHGVNK</sequence>
<comment type="caution">
    <text evidence="1">The sequence shown here is derived from an EMBL/GenBank/DDBJ whole genome shotgun (WGS) entry which is preliminary data.</text>
</comment>
<protein>
    <submittedName>
        <fullName evidence="1">Uncharacterized protein</fullName>
    </submittedName>
</protein>
<gene>
    <name evidence="1" type="ORF">M9458_004711</name>
</gene>
<feature type="non-terminal residue" evidence="1">
    <location>
        <position position="59"/>
    </location>
</feature>
<dbReference type="Proteomes" id="UP001529510">
    <property type="component" value="Unassembled WGS sequence"/>
</dbReference>
<dbReference type="AlphaFoldDB" id="A0ABD0RSL3"/>
<proteinExistence type="predicted"/>
<organism evidence="1 2">
    <name type="scientific">Cirrhinus mrigala</name>
    <name type="common">Mrigala</name>
    <dbReference type="NCBI Taxonomy" id="683832"/>
    <lineage>
        <taxon>Eukaryota</taxon>
        <taxon>Metazoa</taxon>
        <taxon>Chordata</taxon>
        <taxon>Craniata</taxon>
        <taxon>Vertebrata</taxon>
        <taxon>Euteleostomi</taxon>
        <taxon>Actinopterygii</taxon>
        <taxon>Neopterygii</taxon>
        <taxon>Teleostei</taxon>
        <taxon>Ostariophysi</taxon>
        <taxon>Cypriniformes</taxon>
        <taxon>Cyprinidae</taxon>
        <taxon>Labeoninae</taxon>
        <taxon>Labeonini</taxon>
        <taxon>Cirrhinus</taxon>
    </lineage>
</organism>
<feature type="non-terminal residue" evidence="1">
    <location>
        <position position="1"/>
    </location>
</feature>
<dbReference type="EMBL" id="JAMKFB020000002">
    <property type="protein sequence ID" value="KAL0201524.1"/>
    <property type="molecule type" value="Genomic_DNA"/>
</dbReference>